<dbReference type="Pfam" id="PF03594">
    <property type="entry name" value="BenE"/>
    <property type="match status" value="1"/>
</dbReference>
<keyword evidence="1" id="KW-0472">Membrane</keyword>
<evidence type="ECO:0000313" key="3">
    <source>
        <dbReference type="Proteomes" id="UP000642819"/>
    </source>
</evidence>
<dbReference type="EMBL" id="BMXK01000005">
    <property type="protein sequence ID" value="GHD05141.1"/>
    <property type="molecule type" value="Genomic_DNA"/>
</dbReference>
<dbReference type="PANTHER" id="PTHR30199">
    <property type="entry name" value="MFS FAMILY TRANSPORTER, PREDICTED SUBSTRATE BENZOATE"/>
    <property type="match status" value="1"/>
</dbReference>
<protein>
    <submittedName>
        <fullName evidence="2">Benzoate transporter</fullName>
    </submittedName>
</protein>
<proteinExistence type="predicted"/>
<dbReference type="NCBIfam" id="TIGR00843">
    <property type="entry name" value="benE"/>
    <property type="match status" value="1"/>
</dbReference>
<feature type="transmembrane region" description="Helical" evidence="1">
    <location>
        <begin position="307"/>
        <end position="331"/>
    </location>
</feature>
<keyword evidence="1" id="KW-0812">Transmembrane</keyword>
<name>A0ABQ3GGU5_9MICC</name>
<evidence type="ECO:0000313" key="2">
    <source>
        <dbReference type="EMBL" id="GHD05141.1"/>
    </source>
</evidence>
<sequence>MPALPSTAEPGPAVAVAPRIRLADASVSAIVAGFIAVAVSYAGPLLVVLEAAQQAGLTPTQTSSWVWAISIGSGLCCVVLSLFTRMPVMVAWSVPGAALLITALGDYSFAEAVGAYIVAGAIGLVLSVTGLFGWLIRLLPKPVHAAVLAGVLMPFVLQVAPALLDAPAVAGAVVVLYLAGRRFLPRFAALLALAGGVAASAATGTLGSPGAALSITTPELTAPDFTWRAILGIAIPLVMVTMAGQNGPGLAMMHTFGYPANDRLLLTSTSAASIVFAPFGAHALNLAAITAGIASGPDAHPDPARRYVAGVACGSFYIVFGMFGHSIVGLLDAVPDQLVTATAGVALLSALQGALSDTMNPAGSGAGHRAAGIEAAVITLLVTASGVAPFGIAAPLWGMLAGGASYLLLRRRG</sequence>
<feature type="transmembrane region" description="Helical" evidence="1">
    <location>
        <begin position="225"/>
        <end position="243"/>
    </location>
</feature>
<dbReference type="PANTHER" id="PTHR30199:SF0">
    <property type="entry name" value="INNER MEMBRANE PROTEIN YDCO"/>
    <property type="match status" value="1"/>
</dbReference>
<feature type="transmembrane region" description="Helical" evidence="1">
    <location>
        <begin position="156"/>
        <end position="180"/>
    </location>
</feature>
<feature type="transmembrane region" description="Helical" evidence="1">
    <location>
        <begin position="116"/>
        <end position="136"/>
    </location>
</feature>
<accession>A0ABQ3GGU5</accession>
<reference evidence="3" key="1">
    <citation type="journal article" date="2019" name="Int. J. Syst. Evol. Microbiol.">
        <title>The Global Catalogue of Microorganisms (GCM) 10K type strain sequencing project: providing services to taxonomists for standard genome sequencing and annotation.</title>
        <authorList>
            <consortium name="The Broad Institute Genomics Platform"/>
            <consortium name="The Broad Institute Genome Sequencing Center for Infectious Disease"/>
            <person name="Wu L."/>
            <person name="Ma J."/>
        </authorList>
    </citation>
    <scope>NUCLEOTIDE SEQUENCE [LARGE SCALE GENOMIC DNA]</scope>
    <source>
        <strain evidence="3">KCTC 19466</strain>
    </source>
</reference>
<feature type="transmembrane region" description="Helical" evidence="1">
    <location>
        <begin position="338"/>
        <end position="355"/>
    </location>
</feature>
<keyword evidence="1" id="KW-1133">Transmembrane helix</keyword>
<gene>
    <name evidence="2" type="primary">benE</name>
    <name evidence="2" type="ORF">GCM10008096_13650</name>
</gene>
<feature type="transmembrane region" description="Helical" evidence="1">
    <location>
        <begin position="64"/>
        <end position="83"/>
    </location>
</feature>
<feature type="transmembrane region" description="Helical" evidence="1">
    <location>
        <begin position="29"/>
        <end position="52"/>
    </location>
</feature>
<organism evidence="2 3">
    <name type="scientific">Zhihengliuella salsuginis</name>
    <dbReference type="NCBI Taxonomy" id="578222"/>
    <lineage>
        <taxon>Bacteria</taxon>
        <taxon>Bacillati</taxon>
        <taxon>Actinomycetota</taxon>
        <taxon>Actinomycetes</taxon>
        <taxon>Micrococcales</taxon>
        <taxon>Micrococcaceae</taxon>
        <taxon>Zhihengliuella</taxon>
    </lineage>
</organism>
<dbReference type="RefSeq" id="WP_229790999.1">
    <property type="nucleotide sequence ID" value="NZ_BMXK01000005.1"/>
</dbReference>
<evidence type="ECO:0000256" key="1">
    <source>
        <dbReference type="SAM" id="Phobius"/>
    </source>
</evidence>
<feature type="transmembrane region" description="Helical" evidence="1">
    <location>
        <begin position="89"/>
        <end position="109"/>
    </location>
</feature>
<dbReference type="InterPro" id="IPR004711">
    <property type="entry name" value="Benzoate_Transporter"/>
</dbReference>
<comment type="caution">
    <text evidence="2">The sequence shown here is derived from an EMBL/GenBank/DDBJ whole genome shotgun (WGS) entry which is preliminary data.</text>
</comment>
<keyword evidence="3" id="KW-1185">Reference proteome</keyword>
<feature type="transmembrane region" description="Helical" evidence="1">
    <location>
        <begin position="375"/>
        <end position="408"/>
    </location>
</feature>
<feature type="transmembrane region" description="Helical" evidence="1">
    <location>
        <begin position="264"/>
        <end position="287"/>
    </location>
</feature>
<feature type="transmembrane region" description="Helical" evidence="1">
    <location>
        <begin position="187"/>
        <end position="205"/>
    </location>
</feature>
<dbReference type="Proteomes" id="UP000642819">
    <property type="component" value="Unassembled WGS sequence"/>
</dbReference>